<evidence type="ECO:0000313" key="2">
    <source>
        <dbReference type="EMBL" id="GMR50195.1"/>
    </source>
</evidence>
<proteinExistence type="predicted"/>
<name>A0AAN5CTD8_9BILA</name>
<feature type="non-terminal residue" evidence="2">
    <location>
        <position position="173"/>
    </location>
</feature>
<reference evidence="3" key="1">
    <citation type="submission" date="2022-10" db="EMBL/GenBank/DDBJ databases">
        <title>Genome assembly of Pristionchus species.</title>
        <authorList>
            <person name="Yoshida K."/>
            <person name="Sommer R.J."/>
        </authorList>
    </citation>
    <scope>NUCLEOTIDE SEQUENCE [LARGE SCALE GENOMIC DNA]</scope>
    <source>
        <strain evidence="3">RS5460</strain>
    </source>
</reference>
<evidence type="ECO:0000259" key="1">
    <source>
        <dbReference type="Pfam" id="PF00646"/>
    </source>
</evidence>
<organism evidence="2 3">
    <name type="scientific">Pristionchus mayeri</name>
    <dbReference type="NCBI Taxonomy" id="1317129"/>
    <lineage>
        <taxon>Eukaryota</taxon>
        <taxon>Metazoa</taxon>
        <taxon>Ecdysozoa</taxon>
        <taxon>Nematoda</taxon>
        <taxon>Chromadorea</taxon>
        <taxon>Rhabditida</taxon>
        <taxon>Rhabditina</taxon>
        <taxon>Diplogasteromorpha</taxon>
        <taxon>Diplogasteroidea</taxon>
        <taxon>Neodiplogasteridae</taxon>
        <taxon>Pristionchus</taxon>
    </lineage>
</organism>
<sequence length="173" mass="20852">LYLARRKNLLSDFEKKLEEVKRGNQSISARSRRLAWVNREEIWREKREAKEMKMFEARNQKNRELIKFLHNEGPFPLLDLPDDPIIHIFSLLHMKDRLRARVNKRLNAMEAKTKYYMEELNIEEPTDSDFELFLRRISRNTTIGTLYVELSGNCGFHRNIYHLIKEFDSEIII</sequence>
<dbReference type="InterPro" id="IPR001810">
    <property type="entry name" value="F-box_dom"/>
</dbReference>
<feature type="domain" description="F-box" evidence="1">
    <location>
        <begin position="77"/>
        <end position="101"/>
    </location>
</feature>
<dbReference type="InterPro" id="IPR036047">
    <property type="entry name" value="F-box-like_dom_sf"/>
</dbReference>
<protein>
    <recommendedName>
        <fullName evidence="1">F-box domain-containing protein</fullName>
    </recommendedName>
</protein>
<evidence type="ECO:0000313" key="3">
    <source>
        <dbReference type="Proteomes" id="UP001328107"/>
    </source>
</evidence>
<dbReference type="SUPFAM" id="SSF81383">
    <property type="entry name" value="F-box domain"/>
    <property type="match status" value="1"/>
</dbReference>
<dbReference type="AlphaFoldDB" id="A0AAN5CTD8"/>
<dbReference type="EMBL" id="BTRK01000004">
    <property type="protein sequence ID" value="GMR50195.1"/>
    <property type="molecule type" value="Genomic_DNA"/>
</dbReference>
<accession>A0AAN5CTD8</accession>
<dbReference type="Pfam" id="PF00646">
    <property type="entry name" value="F-box"/>
    <property type="match status" value="1"/>
</dbReference>
<feature type="non-terminal residue" evidence="2">
    <location>
        <position position="1"/>
    </location>
</feature>
<gene>
    <name evidence="2" type="ORF">PMAYCL1PPCAC_20390</name>
</gene>
<comment type="caution">
    <text evidence="2">The sequence shown here is derived from an EMBL/GenBank/DDBJ whole genome shotgun (WGS) entry which is preliminary data.</text>
</comment>
<dbReference type="Proteomes" id="UP001328107">
    <property type="component" value="Unassembled WGS sequence"/>
</dbReference>
<keyword evidence="3" id="KW-1185">Reference proteome</keyword>